<feature type="transmembrane region" description="Helical" evidence="8">
    <location>
        <begin position="413"/>
        <end position="432"/>
    </location>
</feature>
<feature type="domain" description="Anoctamin dimerisation" evidence="11">
    <location>
        <begin position="180"/>
        <end position="388"/>
    </location>
</feature>
<evidence type="ECO:0000259" key="11">
    <source>
        <dbReference type="Pfam" id="PF16178"/>
    </source>
</evidence>
<feature type="transmembrane region" description="Helical" evidence="8">
    <location>
        <begin position="832"/>
        <end position="859"/>
    </location>
</feature>
<comment type="caution">
    <text evidence="8">Lacks conserved residue(s) required for the propagation of feature annotation.</text>
</comment>
<feature type="transmembrane region" description="Helical" evidence="8">
    <location>
        <begin position="784"/>
        <end position="811"/>
    </location>
</feature>
<keyword evidence="7" id="KW-0325">Glycoprotein</keyword>
<evidence type="ECO:0000256" key="9">
    <source>
        <dbReference type="SAM" id="MobiDB-lite"/>
    </source>
</evidence>
<evidence type="ECO:0000256" key="5">
    <source>
        <dbReference type="ARBA" id="ARBA00022989"/>
    </source>
</evidence>
<reference evidence="12" key="1">
    <citation type="submission" date="2023-06" db="EMBL/GenBank/DDBJ databases">
        <authorList>
            <person name="Delattre M."/>
        </authorList>
    </citation>
    <scope>NUCLEOTIDE SEQUENCE</scope>
    <source>
        <strain evidence="12">AF72</strain>
    </source>
</reference>
<comment type="subcellular location">
    <subcellularLocation>
        <location evidence="1">Cell membrane</location>
        <topology evidence="1">Multi-pass membrane protein</topology>
    </subcellularLocation>
    <subcellularLocation>
        <location evidence="8">Membrane</location>
        <topology evidence="8">Multi-pass membrane protein</topology>
    </subcellularLocation>
</comment>
<evidence type="ECO:0000259" key="10">
    <source>
        <dbReference type="Pfam" id="PF04547"/>
    </source>
</evidence>
<feature type="transmembrane region" description="Helical" evidence="8">
    <location>
        <begin position="554"/>
        <end position="578"/>
    </location>
</feature>
<feature type="transmembrane region" description="Helical" evidence="8">
    <location>
        <begin position="646"/>
        <end position="668"/>
    </location>
</feature>
<feature type="region of interest" description="Disordered" evidence="9">
    <location>
        <begin position="25"/>
        <end position="59"/>
    </location>
</feature>
<dbReference type="PANTHER" id="PTHR12308:SF84">
    <property type="entry name" value="ANOCTAMIN"/>
    <property type="match status" value="1"/>
</dbReference>
<accession>A0AA36DDK8</accession>
<dbReference type="PANTHER" id="PTHR12308">
    <property type="entry name" value="ANOCTAMIN"/>
    <property type="match status" value="1"/>
</dbReference>
<feature type="compositionally biased region" description="Polar residues" evidence="9">
    <location>
        <begin position="106"/>
        <end position="125"/>
    </location>
</feature>
<comment type="caution">
    <text evidence="12">The sequence shown here is derived from an EMBL/GenBank/DDBJ whole genome shotgun (WGS) entry which is preliminary data.</text>
</comment>
<proteinExistence type="inferred from homology"/>
<dbReference type="Proteomes" id="UP001177023">
    <property type="component" value="Unassembled WGS sequence"/>
</dbReference>
<dbReference type="GO" id="GO:0005254">
    <property type="term" value="F:chloride channel activity"/>
    <property type="evidence" value="ECO:0007669"/>
    <property type="project" value="TreeGrafter"/>
</dbReference>
<name>A0AA36DDK8_9BILA</name>
<evidence type="ECO:0000256" key="8">
    <source>
        <dbReference type="RuleBase" id="RU280814"/>
    </source>
</evidence>
<evidence type="ECO:0000256" key="4">
    <source>
        <dbReference type="ARBA" id="ARBA00022692"/>
    </source>
</evidence>
<keyword evidence="5 8" id="KW-1133">Transmembrane helix</keyword>
<evidence type="ECO:0000256" key="7">
    <source>
        <dbReference type="ARBA" id="ARBA00023180"/>
    </source>
</evidence>
<evidence type="ECO:0000256" key="6">
    <source>
        <dbReference type="ARBA" id="ARBA00023136"/>
    </source>
</evidence>
<comment type="similarity">
    <text evidence="2 8">Belongs to the anoctamin family.</text>
</comment>
<keyword evidence="3" id="KW-1003">Cell membrane</keyword>
<keyword evidence="6 8" id="KW-0472">Membrane</keyword>
<feature type="transmembrane region" description="Helical" evidence="8">
    <location>
        <begin position="972"/>
        <end position="992"/>
    </location>
</feature>
<dbReference type="InterPro" id="IPR049452">
    <property type="entry name" value="Anoctamin_TM"/>
</dbReference>
<feature type="domain" description="Anoctamin transmembrane" evidence="10">
    <location>
        <begin position="391"/>
        <end position="1009"/>
    </location>
</feature>
<feature type="non-terminal residue" evidence="12">
    <location>
        <position position="1"/>
    </location>
</feature>
<feature type="region of interest" description="Disordered" evidence="9">
    <location>
        <begin position="71"/>
        <end position="163"/>
    </location>
</feature>
<evidence type="ECO:0000313" key="12">
    <source>
        <dbReference type="EMBL" id="CAJ0585789.1"/>
    </source>
</evidence>
<feature type="compositionally biased region" description="Basic and acidic residues" evidence="9">
    <location>
        <begin position="130"/>
        <end position="157"/>
    </location>
</feature>
<evidence type="ECO:0000313" key="13">
    <source>
        <dbReference type="Proteomes" id="UP001177023"/>
    </source>
</evidence>
<dbReference type="GO" id="GO:0046983">
    <property type="term" value="F:protein dimerization activity"/>
    <property type="evidence" value="ECO:0007669"/>
    <property type="project" value="InterPro"/>
</dbReference>
<dbReference type="InterPro" id="IPR007632">
    <property type="entry name" value="Anoctamin"/>
</dbReference>
<dbReference type="Pfam" id="PF04547">
    <property type="entry name" value="Anoctamin"/>
    <property type="match status" value="1"/>
</dbReference>
<gene>
    <name evidence="12" type="ORF">MSPICULIGERA_LOCUS23800</name>
</gene>
<keyword evidence="13" id="KW-1185">Reference proteome</keyword>
<organism evidence="12 13">
    <name type="scientific">Mesorhabditis spiculigera</name>
    <dbReference type="NCBI Taxonomy" id="96644"/>
    <lineage>
        <taxon>Eukaryota</taxon>
        <taxon>Metazoa</taxon>
        <taxon>Ecdysozoa</taxon>
        <taxon>Nematoda</taxon>
        <taxon>Chromadorea</taxon>
        <taxon>Rhabditida</taxon>
        <taxon>Rhabditina</taxon>
        <taxon>Rhabditomorpha</taxon>
        <taxon>Rhabditoidea</taxon>
        <taxon>Rhabditidae</taxon>
        <taxon>Mesorhabditinae</taxon>
        <taxon>Mesorhabditis</taxon>
    </lineage>
</organism>
<dbReference type="EMBL" id="CATQJA010002706">
    <property type="protein sequence ID" value="CAJ0585789.1"/>
    <property type="molecule type" value="Genomic_DNA"/>
</dbReference>
<evidence type="ECO:0000256" key="1">
    <source>
        <dbReference type="ARBA" id="ARBA00004651"/>
    </source>
</evidence>
<feature type="transmembrane region" description="Helical" evidence="8">
    <location>
        <begin position="478"/>
        <end position="498"/>
    </location>
</feature>
<keyword evidence="4 8" id="KW-0812">Transmembrane</keyword>
<evidence type="ECO:0000256" key="3">
    <source>
        <dbReference type="ARBA" id="ARBA00022475"/>
    </source>
</evidence>
<dbReference type="Pfam" id="PF16178">
    <property type="entry name" value="Anoct_dimer"/>
    <property type="match status" value="1"/>
</dbReference>
<evidence type="ECO:0000256" key="2">
    <source>
        <dbReference type="ARBA" id="ARBA00009671"/>
    </source>
</evidence>
<feature type="transmembrane region" description="Helical" evidence="8">
    <location>
        <begin position="599"/>
        <end position="626"/>
    </location>
</feature>
<dbReference type="InterPro" id="IPR032394">
    <property type="entry name" value="Anoct_dimer"/>
</dbReference>
<dbReference type="AlphaFoldDB" id="A0AA36DDK8"/>
<dbReference type="GO" id="GO:0005886">
    <property type="term" value="C:plasma membrane"/>
    <property type="evidence" value="ECO:0007669"/>
    <property type="project" value="UniProtKB-SubCell"/>
</dbReference>
<sequence length="1047" mass="120241">MDGSTFFRDGIRQIDFVLAYRENDTEEAEKNVGILEDSETDGEGADISARETQPGPRGNVQLKTAFMLGDSEGFDKSGVQLPSERVSQRSTRRRRGRAGAGRDLDSTQSAEQQAYSPPQRSQSAPAETRASNDELRTPAKASPEKTSTRQSERRTRSAEPYTDNKGIKRWLSLRSLQHGESSRKNRINRFRSRFVSELQKLGLQVERIPADDQNPLHFVLIHAPLPLLEEYGEKLGVNVPVRNTLLPHREVAKSRNNCFRRVTSYLFERRSDKQILQDQKRRHFEPYKRGQPEKFLNGNEPEKIFSTSDRARIVYELLRSTQYGNKEKEKVGIERLLRAGAFAAAYPLHQSLRTGDELWSAPEEELNRRELLVKHWGSLRALRMRQPIDLVKDYFGAKVALYFAFLGTYTRMMALPSLLGFVWLFCVFVMLITDQSAIDEVCNDHTTILCPKCDNFCDFRKMDGNCFMAKVSYLFDQWGVLIVGVCITVWAQVFLQAWKRNQNALTYRWGLKDAFYQEATIRLDFKLRVTTLRTDPVTDRVEPYLTWNKRAVNLLVNVLLFLGVAMFIIGSLVLSFFLRRFIDQWAIMLTKRGDASDTFNTLFSSSVIATLHLIIILTFNAVYQMLIEGLVEWECPRTQLDFDNSFILKIFVAEFFNTNSSLFFIAFAQPMFGKHWSFLSSQRGLGVRACISNCFVELTIQMGIIFIGTQLAKAIFESIIPVLIKRGKLCRARFANWTGGRRGFRGKEGRYEQLKDTSVVPQWESDYYLCANEPHFLCYEYAELVMQFSVLVLFSPAFPLAALFALINNLIEIRADSYKFLRLKQRPVPEEVESIGIWTNILEFIVRLSVYVNALLIAFTSEFVPSMKWRVHNGSFKGYANHSHSIFDTRFLPAFSPSIMNSSEYFNTSIVDRYGAAKTIPLECRYYGFYTPHCIVPPNSTEYGFDPLDGPQAECVRGPKIEFSDEWWYNTVLRLCVAIAFVLLLNALRWIVRQLYSEMPQKVAKSMARDKFYGKKRLLESGVLATHSHTLDKTEISDVVVVEKKGS</sequence>
<protein>
    <recommendedName>
        <fullName evidence="8">Anoctamin</fullName>
    </recommendedName>
</protein>
<feature type="transmembrane region" description="Helical" evidence="8">
    <location>
        <begin position="689"/>
        <end position="708"/>
    </location>
</feature>